<dbReference type="PANTHER" id="PTHR34322">
    <property type="entry name" value="TRANSPOSASE, Y1_TNP DOMAIN-CONTAINING"/>
    <property type="match status" value="1"/>
</dbReference>
<name>A0A0G1HL42_9BACT</name>
<accession>A0A0G1HL42</accession>
<proteinExistence type="predicted"/>
<dbReference type="PATRIC" id="fig|1618444.3.peg.127"/>
<dbReference type="Pfam" id="PF01797">
    <property type="entry name" value="Y1_Tnp"/>
    <property type="match status" value="1"/>
</dbReference>
<comment type="caution">
    <text evidence="2">The sequence shown here is derived from an EMBL/GenBank/DDBJ whole genome shotgun (WGS) entry which is preliminary data.</text>
</comment>
<dbReference type="SMART" id="SM01321">
    <property type="entry name" value="Y1_Tnp"/>
    <property type="match status" value="1"/>
</dbReference>
<evidence type="ECO:0000259" key="1">
    <source>
        <dbReference type="SMART" id="SM01321"/>
    </source>
</evidence>
<dbReference type="Proteomes" id="UP000034063">
    <property type="component" value="Unassembled WGS sequence"/>
</dbReference>
<reference evidence="2 3" key="1">
    <citation type="journal article" date="2015" name="Nature">
        <title>rRNA introns, odd ribosomes, and small enigmatic genomes across a large radiation of phyla.</title>
        <authorList>
            <person name="Brown C.T."/>
            <person name="Hug L.A."/>
            <person name="Thomas B.C."/>
            <person name="Sharon I."/>
            <person name="Castelle C.J."/>
            <person name="Singh A."/>
            <person name="Wilkins M.J."/>
            <person name="Williams K.H."/>
            <person name="Banfield J.F."/>
        </authorList>
    </citation>
    <scope>NUCLEOTIDE SEQUENCE [LARGE SCALE GENOMIC DNA]</scope>
</reference>
<feature type="domain" description="Transposase IS200-like" evidence="1">
    <location>
        <begin position="9"/>
        <end position="125"/>
    </location>
</feature>
<sequence>MPRGARISFENAFFHIFNRGLNKQKIFIDNQDYVTFLKRLVILKKDKEFDHSIYAYVLMPNHFHLLIQTRKNSISQIMTSLLTSYSMYFNRKYERIGILFQNRFKSKLCDKETYFLGASRYILLNPIEAGLVKNLNDYPWSSYMELYNRPRVRVIDDRELEEMLNFCRMNKSEYHQFLYQGVKIVDDLKKDYAFDRDIAGTSVFNTLSQKKYLRRKSLKTV</sequence>
<evidence type="ECO:0000313" key="2">
    <source>
        <dbReference type="EMBL" id="KKT47615.1"/>
    </source>
</evidence>
<dbReference type="EMBL" id="LCIB01000005">
    <property type="protein sequence ID" value="KKT47615.1"/>
    <property type="molecule type" value="Genomic_DNA"/>
</dbReference>
<dbReference type="AlphaFoldDB" id="A0A0G1HL42"/>
<organism evidence="2 3">
    <name type="scientific">Candidatus Gottesmanbacteria bacterium GW2011_GWA2_44_17</name>
    <dbReference type="NCBI Taxonomy" id="1618444"/>
    <lineage>
        <taxon>Bacteria</taxon>
        <taxon>Candidatus Gottesmaniibacteriota</taxon>
    </lineage>
</organism>
<dbReference type="Gene3D" id="3.30.70.1290">
    <property type="entry name" value="Transposase IS200-like"/>
    <property type="match status" value="1"/>
</dbReference>
<dbReference type="InterPro" id="IPR002686">
    <property type="entry name" value="Transposase_17"/>
</dbReference>
<dbReference type="SUPFAM" id="SSF143422">
    <property type="entry name" value="Transposase IS200-like"/>
    <property type="match status" value="1"/>
</dbReference>
<protein>
    <recommendedName>
        <fullName evidence="1">Transposase IS200-like domain-containing protein</fullName>
    </recommendedName>
</protein>
<dbReference type="GO" id="GO:0004803">
    <property type="term" value="F:transposase activity"/>
    <property type="evidence" value="ECO:0007669"/>
    <property type="project" value="InterPro"/>
</dbReference>
<dbReference type="GO" id="GO:0003677">
    <property type="term" value="F:DNA binding"/>
    <property type="evidence" value="ECO:0007669"/>
    <property type="project" value="InterPro"/>
</dbReference>
<gene>
    <name evidence="2" type="ORF">UW37_C0005G0003</name>
</gene>
<dbReference type="PANTHER" id="PTHR34322:SF2">
    <property type="entry name" value="TRANSPOSASE IS200-LIKE DOMAIN-CONTAINING PROTEIN"/>
    <property type="match status" value="1"/>
</dbReference>
<dbReference type="GO" id="GO:0006313">
    <property type="term" value="P:DNA transposition"/>
    <property type="evidence" value="ECO:0007669"/>
    <property type="project" value="InterPro"/>
</dbReference>
<evidence type="ECO:0000313" key="3">
    <source>
        <dbReference type="Proteomes" id="UP000034063"/>
    </source>
</evidence>
<dbReference type="InterPro" id="IPR036515">
    <property type="entry name" value="Transposase_17_sf"/>
</dbReference>